<name>I9DVQ4_9ALTE</name>
<dbReference type="RefSeq" id="WP_008983015.1">
    <property type="nucleotide sequence ID" value="NZ_AKKU01000001.1"/>
</dbReference>
<feature type="domain" description="Flagellar assembly protein T C-terminal" evidence="2">
    <location>
        <begin position="304"/>
        <end position="375"/>
    </location>
</feature>
<evidence type="ECO:0000313" key="5">
    <source>
        <dbReference type="EMBL" id="EIW90235.1"/>
    </source>
</evidence>
<organism evidence="5 6">
    <name type="scientific">Alishewanella agri BL06</name>
    <dbReference type="NCBI Taxonomy" id="1195246"/>
    <lineage>
        <taxon>Bacteria</taxon>
        <taxon>Pseudomonadati</taxon>
        <taxon>Pseudomonadota</taxon>
        <taxon>Gammaproteobacteria</taxon>
        <taxon>Alteromonadales</taxon>
        <taxon>Alteromonadaceae</taxon>
        <taxon>Alishewanella</taxon>
    </lineage>
</organism>
<feature type="chain" id="PRO_5003719939" description="Lipoprotein" evidence="1">
    <location>
        <begin position="28"/>
        <end position="380"/>
    </location>
</feature>
<dbReference type="STRING" id="1195246.AGRI_00150"/>
<dbReference type="Proteomes" id="UP000035062">
    <property type="component" value="Unassembled WGS sequence"/>
</dbReference>
<dbReference type="eggNOG" id="ENOG502ZAC4">
    <property type="taxonomic scope" value="Bacteria"/>
</dbReference>
<evidence type="ECO:0000259" key="2">
    <source>
        <dbReference type="Pfam" id="PF16538"/>
    </source>
</evidence>
<keyword evidence="6" id="KW-1185">Reference proteome</keyword>
<dbReference type="Pfam" id="PF16538">
    <property type="entry name" value="FlgT_C"/>
    <property type="match status" value="1"/>
</dbReference>
<dbReference type="Gene3D" id="2.40.10.410">
    <property type="entry name" value="FlgT, C-terminal domain"/>
    <property type="match status" value="1"/>
</dbReference>
<dbReference type="InterPro" id="IPR038165">
    <property type="entry name" value="FlgT_C_sf"/>
</dbReference>
<dbReference type="InterPro" id="IPR038180">
    <property type="entry name" value="FlgT_N_sf"/>
</dbReference>
<evidence type="ECO:0008006" key="7">
    <source>
        <dbReference type="Google" id="ProtNLM"/>
    </source>
</evidence>
<dbReference type="Gene3D" id="3.30.1660.40">
    <property type="entry name" value="FlgT, N-terminal domain"/>
    <property type="match status" value="1"/>
</dbReference>
<reference evidence="5 6" key="1">
    <citation type="journal article" date="2012" name="J. Bacteriol.">
        <title>Genome Sequence of Pectin-Degrading Alishewanella agri, Isolated from Landfill Soil.</title>
        <authorList>
            <person name="Kim J."/>
            <person name="Jung J."/>
            <person name="Sung J.S."/>
            <person name="Chun J."/>
            <person name="Park W."/>
        </authorList>
    </citation>
    <scope>NUCLEOTIDE SEQUENCE [LARGE SCALE GENOMIC DNA]</scope>
    <source>
        <strain evidence="5 6">BL06</strain>
    </source>
</reference>
<dbReference type="InterPro" id="IPR032370">
    <property type="entry name" value="FlgT_N"/>
</dbReference>
<sequence>MRNTLRALRPLSLLLLSLSLYSASADANWYEATGQAPIERGDINAARQAAIADALQRASLFAGAKIQSEQQVIQGILQHHQVTLSSAAELKQVQLLSETHSQNQVSITLRAHIIAEASRCSLQHRAPLQLPTIQLAARQDAIHGQLFQLGEHSTRQLARHLRDFAPAARLEVTEQLMLPEQLNAEVADALFADGQQFILLASINDLSLGRKLSKFWQSDNYERFFALELWLYDTYQREISFQQEYRTGSQWPQQQATPASHSMAFWQMPYGQKIDQVLRAAALDIQQQLQCQPLLTQIRQVRQQQIEIGLGSSHGLKVGDQVQLIQVQRDPQDSRIRRLIHSPVKLTLTEVTPDSAWAASTAQQLLNHIQPGDIVSLAGQ</sequence>
<keyword evidence="1" id="KW-0732">Signal</keyword>
<protein>
    <recommendedName>
        <fullName evidence="7">Lipoprotein</fullName>
    </recommendedName>
</protein>
<dbReference type="PATRIC" id="fig|1195246.3.peg.30"/>
<evidence type="ECO:0000259" key="3">
    <source>
        <dbReference type="Pfam" id="PF16539"/>
    </source>
</evidence>
<evidence type="ECO:0000259" key="4">
    <source>
        <dbReference type="Pfam" id="PF16548"/>
    </source>
</evidence>
<gene>
    <name evidence="5" type="ORF">AGRI_00150</name>
</gene>
<dbReference type="Gene3D" id="3.40.50.10610">
    <property type="entry name" value="ABC-type transport auxiliary lipoprotein component"/>
    <property type="match status" value="1"/>
</dbReference>
<dbReference type="InterPro" id="IPR032386">
    <property type="entry name" value="FlgT_M"/>
</dbReference>
<accession>I9DVQ4</accession>
<dbReference type="AlphaFoldDB" id="I9DVQ4"/>
<feature type="domain" description="Flagellar assembly protein T middle" evidence="3">
    <location>
        <begin position="120"/>
        <end position="256"/>
    </location>
</feature>
<feature type="signal peptide" evidence="1">
    <location>
        <begin position="1"/>
        <end position="27"/>
    </location>
</feature>
<dbReference type="Pfam" id="PF16539">
    <property type="entry name" value="FlgT_M"/>
    <property type="match status" value="1"/>
</dbReference>
<dbReference type="Pfam" id="PF16548">
    <property type="entry name" value="FlgT_N"/>
    <property type="match status" value="1"/>
</dbReference>
<dbReference type="EMBL" id="AKKU01000001">
    <property type="protein sequence ID" value="EIW90235.1"/>
    <property type="molecule type" value="Genomic_DNA"/>
</dbReference>
<comment type="caution">
    <text evidence="5">The sequence shown here is derived from an EMBL/GenBank/DDBJ whole genome shotgun (WGS) entry which is preliminary data.</text>
</comment>
<proteinExistence type="predicted"/>
<evidence type="ECO:0000256" key="1">
    <source>
        <dbReference type="SAM" id="SignalP"/>
    </source>
</evidence>
<dbReference type="InterPro" id="IPR032388">
    <property type="entry name" value="FlgT_C"/>
</dbReference>
<evidence type="ECO:0000313" key="6">
    <source>
        <dbReference type="Proteomes" id="UP000035062"/>
    </source>
</evidence>
<feature type="domain" description="Flagellar assembly protein T N-terminal" evidence="4">
    <location>
        <begin position="29"/>
        <end position="114"/>
    </location>
</feature>